<reference evidence="2 3" key="1">
    <citation type="submission" date="2024-09" db="EMBL/GenBank/DDBJ databases">
        <title>Rethinking Asexuality: The Enigmatic Case of Functional Sexual Genes in Lepraria (Stereocaulaceae).</title>
        <authorList>
            <person name="Doellman M."/>
            <person name="Sun Y."/>
            <person name="Barcenas-Pena A."/>
            <person name="Lumbsch H.T."/>
            <person name="Grewe F."/>
        </authorList>
    </citation>
    <scope>NUCLEOTIDE SEQUENCE [LARGE SCALE GENOMIC DNA]</scope>
    <source>
        <strain evidence="2 3">Mercado 3170</strain>
    </source>
</reference>
<organism evidence="2 3">
    <name type="scientific">Stereocaulon virgatum</name>
    <dbReference type="NCBI Taxonomy" id="373712"/>
    <lineage>
        <taxon>Eukaryota</taxon>
        <taxon>Fungi</taxon>
        <taxon>Dikarya</taxon>
        <taxon>Ascomycota</taxon>
        <taxon>Pezizomycotina</taxon>
        <taxon>Lecanoromycetes</taxon>
        <taxon>OSLEUM clade</taxon>
        <taxon>Lecanoromycetidae</taxon>
        <taxon>Lecanorales</taxon>
        <taxon>Lecanorineae</taxon>
        <taxon>Stereocaulaceae</taxon>
        <taxon>Stereocaulon</taxon>
    </lineage>
</organism>
<evidence type="ECO:0000256" key="1">
    <source>
        <dbReference type="SAM" id="MobiDB-lite"/>
    </source>
</evidence>
<protein>
    <submittedName>
        <fullName evidence="2">Uncharacterized protein</fullName>
    </submittedName>
</protein>
<feature type="compositionally biased region" description="Basic and acidic residues" evidence="1">
    <location>
        <begin position="262"/>
        <end position="299"/>
    </location>
</feature>
<comment type="caution">
    <text evidence="2">The sequence shown here is derived from an EMBL/GenBank/DDBJ whole genome shotgun (WGS) entry which is preliminary data.</text>
</comment>
<proteinExistence type="predicted"/>
<dbReference type="Proteomes" id="UP001590950">
    <property type="component" value="Unassembled WGS sequence"/>
</dbReference>
<sequence>MPKHHDTSRWASVTNAFFAGPPACDSHSETSTQGSSQVKKTLTIGLVSEAGDGPIKTLYNESRTMVKKSVERHTKTMFESKLDQHKNLANYSLRMAESERFSKILSLYAQRMDEKPMSWIVGNSECQSYGMTHLEDIADKFFKDIVHYEGDWTKLRPLMVSSTLEARSDMVIRIIAGWGSTAFLDWMVMRECNIEKRFGFRREKHDSYVVQASNMLGKTPRKEVPPTPRQLWEDPRTYFDPKVSMSLEEPAALRCDSVLETESGKKLAKQNDKKSEDANDKEADETKDKKSDGENDRKMGTKVGKKKSKVSKTKGKRKAKKNGKETVEQIDEKITETLIESTQEITDQKDRNKNQTPDTFTEAIMDGEEGKKDEQKYDALGQCTRMISKLDHFLRKIQLAKEEAHAISTSNATPDWPLAKTHQVTVELHGVVITTWTKLPENIQQDLLDLNYIKDEVVALESVIRCERDRIRETFMIWCNAGPRVWAFGCAHQFDMPILRSYEYHRTTVLASCHVAMDMDIRVHKFFNSTKGKQHRSPELEAALAGVDKEQVWKRFFENFRDLCKSVDEMINEVTTAGEHWGGVDKIPMQQWFRWTEPSMEEPDAKRLQAGTGFGKFVFTS</sequence>
<accession>A0ABR4A5Z1</accession>
<feature type="compositionally biased region" description="Basic residues" evidence="1">
    <location>
        <begin position="303"/>
        <end position="321"/>
    </location>
</feature>
<keyword evidence="3" id="KW-1185">Reference proteome</keyword>
<evidence type="ECO:0000313" key="2">
    <source>
        <dbReference type="EMBL" id="KAL2041240.1"/>
    </source>
</evidence>
<dbReference type="EMBL" id="JBEFKJ010000018">
    <property type="protein sequence ID" value="KAL2041240.1"/>
    <property type="molecule type" value="Genomic_DNA"/>
</dbReference>
<feature type="region of interest" description="Disordered" evidence="1">
    <location>
        <begin position="262"/>
        <end position="327"/>
    </location>
</feature>
<evidence type="ECO:0000313" key="3">
    <source>
        <dbReference type="Proteomes" id="UP001590950"/>
    </source>
</evidence>
<feature type="region of interest" description="Disordered" evidence="1">
    <location>
        <begin position="339"/>
        <end position="358"/>
    </location>
</feature>
<name>A0ABR4A5Z1_9LECA</name>
<gene>
    <name evidence="2" type="ORF">N7G274_006185</name>
</gene>